<dbReference type="PANTHER" id="PTHR43585:SF2">
    <property type="entry name" value="ATP-GRASP ENZYME FSQD"/>
    <property type="match status" value="1"/>
</dbReference>
<dbReference type="SUPFAM" id="SSF56059">
    <property type="entry name" value="Glutathione synthetase ATP-binding domain-like"/>
    <property type="match status" value="1"/>
</dbReference>
<protein>
    <recommendedName>
        <fullName evidence="5">ATP-grasp domain-containing protein</fullName>
    </recommendedName>
</protein>
<evidence type="ECO:0000256" key="3">
    <source>
        <dbReference type="ARBA" id="ARBA00022840"/>
    </source>
</evidence>
<dbReference type="AlphaFoldDB" id="A0AAE3Z8G6"/>
<proteinExistence type="predicted"/>
<dbReference type="Proteomes" id="UP001180845">
    <property type="component" value="Unassembled WGS sequence"/>
</dbReference>
<dbReference type="InterPro" id="IPR011761">
    <property type="entry name" value="ATP-grasp"/>
</dbReference>
<dbReference type="GO" id="GO:0046872">
    <property type="term" value="F:metal ion binding"/>
    <property type="evidence" value="ECO:0007669"/>
    <property type="project" value="InterPro"/>
</dbReference>
<dbReference type="Gene3D" id="3.30.470.20">
    <property type="entry name" value="ATP-grasp fold, B domain"/>
    <property type="match status" value="1"/>
</dbReference>
<dbReference type="EMBL" id="JAVDXW010000001">
    <property type="protein sequence ID" value="MDR7300261.1"/>
    <property type="molecule type" value="Genomic_DNA"/>
</dbReference>
<gene>
    <name evidence="6" type="ORF">JOF55_000442</name>
</gene>
<evidence type="ECO:0000256" key="1">
    <source>
        <dbReference type="ARBA" id="ARBA00022598"/>
    </source>
</evidence>
<dbReference type="PROSITE" id="PS50975">
    <property type="entry name" value="ATP_GRASP"/>
    <property type="match status" value="1"/>
</dbReference>
<keyword evidence="7" id="KW-1185">Reference proteome</keyword>
<keyword evidence="3 4" id="KW-0067">ATP-binding</keyword>
<dbReference type="GO" id="GO:0016874">
    <property type="term" value="F:ligase activity"/>
    <property type="evidence" value="ECO:0007669"/>
    <property type="project" value="UniProtKB-KW"/>
</dbReference>
<organism evidence="6 7">
    <name type="scientific">Haloactinomyces albus</name>
    <dbReference type="NCBI Taxonomy" id="1352928"/>
    <lineage>
        <taxon>Bacteria</taxon>
        <taxon>Bacillati</taxon>
        <taxon>Actinomycetota</taxon>
        <taxon>Actinomycetes</taxon>
        <taxon>Actinopolysporales</taxon>
        <taxon>Actinopolysporaceae</taxon>
        <taxon>Haloactinomyces</taxon>
    </lineage>
</organism>
<keyword evidence="1" id="KW-0436">Ligase</keyword>
<evidence type="ECO:0000313" key="7">
    <source>
        <dbReference type="Proteomes" id="UP001180845"/>
    </source>
</evidence>
<feature type="domain" description="ATP-grasp" evidence="5">
    <location>
        <begin position="104"/>
        <end position="317"/>
    </location>
</feature>
<keyword evidence="2 4" id="KW-0547">Nucleotide-binding</keyword>
<dbReference type="PANTHER" id="PTHR43585">
    <property type="entry name" value="FUMIPYRROLE BIOSYNTHESIS PROTEIN C"/>
    <property type="match status" value="1"/>
</dbReference>
<evidence type="ECO:0000259" key="5">
    <source>
        <dbReference type="PROSITE" id="PS50975"/>
    </source>
</evidence>
<evidence type="ECO:0000313" key="6">
    <source>
        <dbReference type="EMBL" id="MDR7300261.1"/>
    </source>
</evidence>
<evidence type="ECO:0000256" key="4">
    <source>
        <dbReference type="PROSITE-ProRule" id="PRU00409"/>
    </source>
</evidence>
<dbReference type="Pfam" id="PF13535">
    <property type="entry name" value="ATP-grasp_4"/>
    <property type="match status" value="1"/>
</dbReference>
<sequence>MPKNIFVLGLDDENRRTFEDLPDAEQLRFHPLLSVDELLRGEIRLAELLDQAEEQLDSFDGTVDAIVGYWDFPVSSMVPILCRHRGLPSASLEAVLKCEHKYWSRLEQRKSIEEHPRFALVHLDDEAAPDNLRYPMWIKPVKAFSSELAFLVEDEQQFRNALGEIRAGIGRVGSPFDFALSHIELPPEIAEVGGQACLAEESVSGHQVTVEGYHDGETIHVYGVIDSYNYEESPSFQRYQYPSKLPESVIERLIGVSKRIIGHIGLHSVFNIEYFWNDDDDTIHLLEINPRHSQSHAMLFEQVDGVPNHHCMVELALGHTPHMPHRQGPYAVGAKWFHRRFSRDATVRRSPTSEEVAAIERDIPGVHVEIAVNRGDRLSDLSGQDSYSYNLAVIHVGAHTEEELTDKYERCVQALAFEFDDHGVDE</sequence>
<evidence type="ECO:0000256" key="2">
    <source>
        <dbReference type="ARBA" id="ARBA00022741"/>
    </source>
</evidence>
<dbReference type="RefSeq" id="WP_310268732.1">
    <property type="nucleotide sequence ID" value="NZ_JAVDXW010000001.1"/>
</dbReference>
<accession>A0AAE3Z8G6</accession>
<dbReference type="InterPro" id="IPR052032">
    <property type="entry name" value="ATP-dep_AA_Ligase"/>
</dbReference>
<name>A0AAE3Z8G6_9ACTN</name>
<reference evidence="6" key="1">
    <citation type="submission" date="2023-07" db="EMBL/GenBank/DDBJ databases">
        <title>Sequencing the genomes of 1000 actinobacteria strains.</title>
        <authorList>
            <person name="Klenk H.-P."/>
        </authorList>
    </citation>
    <scope>NUCLEOTIDE SEQUENCE</scope>
    <source>
        <strain evidence="6">DSM 45977</strain>
    </source>
</reference>
<dbReference type="GO" id="GO:0005524">
    <property type="term" value="F:ATP binding"/>
    <property type="evidence" value="ECO:0007669"/>
    <property type="project" value="UniProtKB-UniRule"/>
</dbReference>
<comment type="caution">
    <text evidence="6">The sequence shown here is derived from an EMBL/GenBank/DDBJ whole genome shotgun (WGS) entry which is preliminary data.</text>
</comment>